<dbReference type="SMART" id="SM00434">
    <property type="entry name" value="TOP4c"/>
    <property type="match status" value="1"/>
</dbReference>
<feature type="active site" description="O-(5'-phospho-DNA)-tyrosine intermediate" evidence="16">
    <location>
        <position position="848"/>
    </location>
</feature>
<dbReference type="InterPro" id="IPR013758">
    <property type="entry name" value="Topo_IIA_A/C_ab"/>
</dbReference>
<feature type="domain" description="Toprim" evidence="19">
    <location>
        <begin position="426"/>
        <end position="543"/>
    </location>
</feature>
<feature type="domain" description="Topo IIA-type catalytic" evidence="20">
    <location>
        <begin position="758"/>
        <end position="1215"/>
    </location>
</feature>
<name>A0A2H4UU40_9VIRU</name>
<dbReference type="PANTHER" id="PTHR10169">
    <property type="entry name" value="DNA TOPOISOMERASE/GYRASE"/>
    <property type="match status" value="1"/>
</dbReference>
<dbReference type="FunFam" id="3.90.199.10:FF:000002">
    <property type="entry name" value="DNA topoisomerase 2"/>
    <property type="match status" value="1"/>
</dbReference>
<keyword evidence="12 16" id="KW-0799">Topoisomerase</keyword>
<dbReference type="Gene3D" id="3.90.199.10">
    <property type="entry name" value="Topoisomerase II, domain 5"/>
    <property type="match status" value="1"/>
</dbReference>
<keyword evidence="13 16" id="KW-0238">DNA-binding</keyword>
<keyword evidence="17" id="KW-0175">Coiled coil</keyword>
<dbReference type="PROSITE" id="PS00177">
    <property type="entry name" value="TOPOISOMERASE_II"/>
    <property type="match status" value="1"/>
</dbReference>
<dbReference type="InterPro" id="IPR013760">
    <property type="entry name" value="Topo_IIA-like_dom_sf"/>
</dbReference>
<evidence type="ECO:0000256" key="18">
    <source>
        <dbReference type="SAM" id="MobiDB-lite"/>
    </source>
</evidence>
<dbReference type="InterPro" id="IPR018522">
    <property type="entry name" value="TopoIIA_CS"/>
</dbReference>
<sequence length="1254" mass="144778">MTECKISKQYQKKDPRQHVLDRPTMWLGSIDPTVESCHVFDIEEKKIVKKDITRTFGFHKIIDESIVNARDHCIRDKTCKIIDISFSQEEGWISIYNTGAGIPVIVHEEHKIYIPELIFGNLLSSSNYDDTEERVVGGLNGVGIKICNIYSIKFIIETVDTVHGKKKYTQEFRNNMSDKDEPIITKVKSTETPYTKITYYPDFKRFGMKCLTDDDVAYIYKRAYDISACTHKDVQVSVNGKLLNVKNFNDYINLYYDSSPPIIYRELNDRWKVGIVFVPNYGNHSVSFVNSIETFNGGTHVNYVFDQIIDKVIEQAKKKSKFHIKPSFVKEHLDIFVDATIVNPEFPSQTKSELVTKVAKFGSTCSVTDSMMKEIFATKLIDLVVENAEFKEIASLSKTDGKKQSVINVPKLEDARLAGTKDSLKCRLILTEGDSAKAFAMSGLVVIGKDRYGVFPLRGKLLNPRNANLDQIKKNQELTNLKTIMGLEHDKRYTTPESLKKLRYGGVVILTDQDPDGSHIKGLIINFFQFFWPELLKIEGFIQTLLTPLIKAFKKTDKNEKNPVSFYSERELQNWIKNNDIDVDKWNIDYYKGLGTSTEKEQKQAFKNYDDHVATFIWESLDKTINKPKSIKKNNNNDNNNDDNINDINDDNNDDDNDDDSDSDESLIVDTDIKEKVKKTSKKKKITANITDPEIMDSISYDTISLAFDDERADDRKNWLSNYNRDDVLEYSQTKIGYSEFINKDLIHFSNYNLIRSVPSIMDGLKPSQRKILYICLKENIKKYIKVNQLSAEVSKNTAYKHGETSLEETIVGMAQDYPGANNINLLVPRGNFGYRNEDGANHGSSRYIKTCLESITEKIFIKQDNSILNYLQEEGDSVEPEYYYPILPLVLINGALGIGTGYSTYVPQYNPIDICNNLLNRIDDKPMKKMIPWYQGFKGNIEEESNTNYRVYGNFEITDKDSLAITEIPIKSLYSATNKYEENIIKPLAGLLSSFVTKDDKDNKRKKKVETKKKKPIPIILSSYFKYPGNNVVNFEVKFIGNELQKLIKAGGTALEDTFKLTSTITTTNMYLYNSKGVITKYKNVLDIMEEFYVNRLKGYEKRKIYYMRVLSNELMLLKYKVKFIKDYLDKKIKIEREKKDKVIEQLIIMKFPVLHNNVDAPDDKKTYDYITSMQLFSLTSEKIEELENEYKKKQAEYDDYDATSIKELWKRDLQEFIISYNKWLLEKAEREEDEDDENGGTAKKKKSKKTKK</sequence>
<evidence type="ECO:0000256" key="8">
    <source>
        <dbReference type="ARBA" id="ARBA00022723"/>
    </source>
</evidence>
<evidence type="ECO:0000256" key="13">
    <source>
        <dbReference type="ARBA" id="ARBA00023125"/>
    </source>
</evidence>
<evidence type="ECO:0000256" key="10">
    <source>
        <dbReference type="ARBA" id="ARBA00022840"/>
    </source>
</evidence>
<evidence type="ECO:0000256" key="1">
    <source>
        <dbReference type="ARBA" id="ARBA00000185"/>
    </source>
</evidence>
<dbReference type="EMBL" id="MF782455">
    <property type="protein sequence ID" value="ATZ80450.1"/>
    <property type="molecule type" value="Genomic_DNA"/>
</dbReference>
<reference evidence="21" key="1">
    <citation type="journal article" date="2017" name="Elife">
        <title>The kinetoplastid-infecting Bodo saltans virus (BsV), a window into the most abundant giant viruses in the sea.</title>
        <authorList>
            <person name="Deeg C.M."/>
            <person name="Chow C.-E.T."/>
            <person name="Suttle C.A."/>
        </authorList>
    </citation>
    <scope>NUCLEOTIDE SEQUENCE</scope>
    <source>
        <strain evidence="21">NG1</strain>
    </source>
</reference>
<evidence type="ECO:0000256" key="14">
    <source>
        <dbReference type="ARBA" id="ARBA00023235"/>
    </source>
</evidence>
<comment type="catalytic activity">
    <reaction evidence="1 16">
        <text>ATP-dependent breakage, passage and rejoining of double-stranded DNA.</text>
        <dbReference type="EC" id="5.6.2.2"/>
    </reaction>
</comment>
<dbReference type="PRINTS" id="PR00418">
    <property type="entry name" value="TPI2FAMILY"/>
</dbReference>
<dbReference type="PROSITE" id="PS50880">
    <property type="entry name" value="TOPRIM"/>
    <property type="match status" value="1"/>
</dbReference>
<dbReference type="GO" id="GO:0003677">
    <property type="term" value="F:DNA binding"/>
    <property type="evidence" value="ECO:0007669"/>
    <property type="project" value="UniProtKB-UniRule"/>
</dbReference>
<dbReference type="FunFam" id="3.40.50.670:FF:000001">
    <property type="entry name" value="DNA topoisomerase 2"/>
    <property type="match status" value="1"/>
</dbReference>
<dbReference type="InterPro" id="IPR013759">
    <property type="entry name" value="Topo_IIA_B_C"/>
</dbReference>
<evidence type="ECO:0000259" key="20">
    <source>
        <dbReference type="PROSITE" id="PS52040"/>
    </source>
</evidence>
<dbReference type="Gene3D" id="1.10.268.10">
    <property type="entry name" value="Topoisomerase, domain 3"/>
    <property type="match status" value="1"/>
</dbReference>
<feature type="region of interest" description="Disordered" evidence="18">
    <location>
        <begin position="628"/>
        <end position="667"/>
    </location>
</feature>
<feature type="compositionally biased region" description="Basic residues" evidence="18">
    <location>
        <begin position="1244"/>
        <end position="1254"/>
    </location>
</feature>
<dbReference type="Gene3D" id="3.30.565.10">
    <property type="entry name" value="Histidine kinase-like ATPase, C-terminal domain"/>
    <property type="match status" value="1"/>
</dbReference>
<evidence type="ECO:0000313" key="21">
    <source>
        <dbReference type="EMBL" id="ATZ80450.1"/>
    </source>
</evidence>
<dbReference type="Pfam" id="PF01751">
    <property type="entry name" value="Toprim"/>
    <property type="match status" value="1"/>
</dbReference>
<dbReference type="InterPro" id="IPR031660">
    <property type="entry name" value="TOPRIM_C"/>
</dbReference>
<dbReference type="GO" id="GO:0046872">
    <property type="term" value="F:metal ion binding"/>
    <property type="evidence" value="ECO:0007669"/>
    <property type="project" value="UniProtKB-KW"/>
</dbReference>
<keyword evidence="11" id="KW-0460">Magnesium</keyword>
<dbReference type="Pfam" id="PF00521">
    <property type="entry name" value="DNA_topoisoIV"/>
    <property type="match status" value="1"/>
</dbReference>
<organism evidence="21">
    <name type="scientific">Bodo saltans virus</name>
    <dbReference type="NCBI Taxonomy" id="2024608"/>
    <lineage>
        <taxon>Viruses</taxon>
        <taxon>Varidnaviria</taxon>
        <taxon>Bamfordvirae</taxon>
        <taxon>Nucleocytoviricota</taxon>
        <taxon>Megaviricetes</taxon>
        <taxon>Imitervirales</taxon>
        <taxon>Mimiviridae</taxon>
        <taxon>Klosneuvirinae</taxon>
        <taxon>Theiavirus</taxon>
        <taxon>Theiavirus salishense</taxon>
    </lineage>
</organism>
<dbReference type="GO" id="GO:0005524">
    <property type="term" value="F:ATP binding"/>
    <property type="evidence" value="ECO:0007669"/>
    <property type="project" value="UniProtKB-KW"/>
</dbReference>
<dbReference type="InterPro" id="IPR002205">
    <property type="entry name" value="Topo_IIA_dom_A"/>
</dbReference>
<dbReference type="SUPFAM" id="SSF54211">
    <property type="entry name" value="Ribosomal protein S5 domain 2-like"/>
    <property type="match status" value="1"/>
</dbReference>
<evidence type="ECO:0000256" key="6">
    <source>
        <dbReference type="ARBA" id="ARBA00012895"/>
    </source>
</evidence>
<dbReference type="EC" id="5.6.2.2" evidence="6"/>
<feature type="region of interest" description="Disordered" evidence="18">
    <location>
        <begin position="1230"/>
        <end position="1254"/>
    </location>
</feature>
<evidence type="ECO:0000313" key="22">
    <source>
        <dbReference type="Proteomes" id="UP000240325"/>
    </source>
</evidence>
<comment type="cofactor">
    <cofactor evidence="4">
        <name>Mg(2+)</name>
        <dbReference type="ChEBI" id="CHEBI:18420"/>
    </cofactor>
</comment>
<evidence type="ECO:0000256" key="2">
    <source>
        <dbReference type="ARBA" id="ARBA00001913"/>
    </source>
</evidence>
<dbReference type="InterPro" id="IPR006171">
    <property type="entry name" value="TOPRIM_dom"/>
</dbReference>
<evidence type="ECO:0000256" key="16">
    <source>
        <dbReference type="PROSITE-ProRule" id="PRU01384"/>
    </source>
</evidence>
<dbReference type="Pfam" id="PF16898">
    <property type="entry name" value="TOPRIM_C"/>
    <property type="match status" value="2"/>
</dbReference>
<dbReference type="InterPro" id="IPR036890">
    <property type="entry name" value="HATPase_C_sf"/>
</dbReference>
<dbReference type="SMART" id="SM00433">
    <property type="entry name" value="TOP2c"/>
    <property type="match status" value="1"/>
</dbReference>
<dbReference type="InterPro" id="IPR014721">
    <property type="entry name" value="Ribsml_uS5_D2-typ_fold_subgr"/>
</dbReference>
<gene>
    <name evidence="21" type="ORF">BMW23_0396</name>
</gene>
<comment type="similarity">
    <text evidence="5">Belongs to the type II topoisomerase family.</text>
</comment>
<dbReference type="Gene3D" id="3.30.230.10">
    <property type="match status" value="1"/>
</dbReference>
<feature type="coiled-coil region" evidence="17">
    <location>
        <begin position="1178"/>
        <end position="1205"/>
    </location>
</feature>
<evidence type="ECO:0000256" key="4">
    <source>
        <dbReference type="ARBA" id="ARBA00001946"/>
    </source>
</evidence>
<evidence type="ECO:0000256" key="5">
    <source>
        <dbReference type="ARBA" id="ARBA00011080"/>
    </source>
</evidence>
<dbReference type="PRINTS" id="PR01158">
    <property type="entry name" value="TOPISMRASEII"/>
</dbReference>
<dbReference type="GO" id="GO:0006265">
    <property type="term" value="P:DNA topological change"/>
    <property type="evidence" value="ECO:0007669"/>
    <property type="project" value="UniProtKB-UniRule"/>
</dbReference>
<dbReference type="InterPro" id="IPR001154">
    <property type="entry name" value="TopoII_euk"/>
</dbReference>
<dbReference type="InterPro" id="IPR013757">
    <property type="entry name" value="Topo_IIA_A_a_sf"/>
</dbReference>
<feature type="compositionally biased region" description="Acidic residues" evidence="18">
    <location>
        <begin position="640"/>
        <end position="667"/>
    </location>
</feature>
<dbReference type="Gene3D" id="3.40.50.670">
    <property type="match status" value="2"/>
</dbReference>
<accession>A0A2H4UU40</accession>
<dbReference type="InterPro" id="IPR001241">
    <property type="entry name" value="Topo_IIA"/>
</dbReference>
<comment type="cofactor">
    <cofactor evidence="3">
        <name>Mn(2+)</name>
        <dbReference type="ChEBI" id="CHEBI:29035"/>
    </cofactor>
</comment>
<evidence type="ECO:0000256" key="15">
    <source>
        <dbReference type="ARBA" id="ARBA00031138"/>
    </source>
</evidence>
<dbReference type="Pfam" id="PF00204">
    <property type="entry name" value="DNA_gyraseB"/>
    <property type="match status" value="1"/>
</dbReference>
<dbReference type="PANTHER" id="PTHR10169:SF38">
    <property type="entry name" value="DNA TOPOISOMERASE 2"/>
    <property type="match status" value="1"/>
</dbReference>
<dbReference type="Gene3D" id="3.30.1360.40">
    <property type="match status" value="1"/>
</dbReference>
<dbReference type="InterPro" id="IPR020568">
    <property type="entry name" value="Ribosomal_Su5_D2-typ_SF"/>
</dbReference>
<dbReference type="GO" id="GO:0000819">
    <property type="term" value="P:sister chromatid segregation"/>
    <property type="evidence" value="ECO:0007669"/>
    <property type="project" value="TreeGrafter"/>
</dbReference>
<keyword evidence="10" id="KW-0067">ATP-binding</keyword>
<dbReference type="SUPFAM" id="SSF56719">
    <property type="entry name" value="Type II DNA topoisomerase"/>
    <property type="match status" value="2"/>
</dbReference>
<evidence type="ECO:0000259" key="19">
    <source>
        <dbReference type="PROSITE" id="PS50880"/>
    </source>
</evidence>
<evidence type="ECO:0000256" key="11">
    <source>
        <dbReference type="ARBA" id="ARBA00022842"/>
    </source>
</evidence>
<dbReference type="InterPro" id="IPR050634">
    <property type="entry name" value="DNA_Topoisomerase_II"/>
</dbReference>
<dbReference type="Gene3D" id="3.30.1490.30">
    <property type="match status" value="1"/>
</dbReference>
<keyword evidence="14 16" id="KW-0413">Isomerase</keyword>
<dbReference type="InterPro" id="IPR013506">
    <property type="entry name" value="Topo_IIA_bsu_dom2"/>
</dbReference>
<dbReference type="PROSITE" id="PS52040">
    <property type="entry name" value="TOPO_IIA"/>
    <property type="match status" value="1"/>
</dbReference>
<keyword evidence="22" id="KW-1185">Reference proteome</keyword>
<dbReference type="Proteomes" id="UP000240325">
    <property type="component" value="Segment"/>
</dbReference>
<proteinExistence type="inferred from homology"/>
<keyword evidence="8" id="KW-0479">Metal-binding</keyword>
<dbReference type="SUPFAM" id="SSF55874">
    <property type="entry name" value="ATPase domain of HSP90 chaperone/DNA topoisomerase II/histidine kinase"/>
    <property type="match status" value="1"/>
</dbReference>
<keyword evidence="9" id="KW-0547">Nucleotide-binding</keyword>
<protein>
    <recommendedName>
        <fullName evidence="7">DNA topoisomerase 2</fullName>
        <ecNumber evidence="6">5.6.2.2</ecNumber>
    </recommendedName>
    <alternativeName>
        <fullName evidence="15">DNA topoisomerase II</fullName>
    </alternativeName>
</protein>
<evidence type="ECO:0000256" key="9">
    <source>
        <dbReference type="ARBA" id="ARBA00022741"/>
    </source>
</evidence>
<evidence type="ECO:0000256" key="3">
    <source>
        <dbReference type="ARBA" id="ARBA00001936"/>
    </source>
</evidence>
<dbReference type="CDD" id="cd03481">
    <property type="entry name" value="TopoIIA_Trans_ScTopoIIA"/>
    <property type="match status" value="1"/>
</dbReference>
<comment type="cofactor">
    <cofactor evidence="2">
        <name>Ca(2+)</name>
        <dbReference type="ChEBI" id="CHEBI:29108"/>
    </cofactor>
</comment>
<dbReference type="GO" id="GO:0003918">
    <property type="term" value="F:DNA topoisomerase type II (double strand cut, ATP-hydrolyzing) activity"/>
    <property type="evidence" value="ECO:0007669"/>
    <property type="project" value="UniProtKB-EC"/>
</dbReference>
<evidence type="ECO:0000256" key="12">
    <source>
        <dbReference type="ARBA" id="ARBA00023029"/>
    </source>
</evidence>
<evidence type="ECO:0000256" key="17">
    <source>
        <dbReference type="SAM" id="Coils"/>
    </source>
</evidence>
<evidence type="ECO:0000256" key="7">
    <source>
        <dbReference type="ARBA" id="ARBA00019635"/>
    </source>
</evidence>